<accession>A0A1H9JCT7</accession>
<dbReference type="SUPFAM" id="SSF53098">
    <property type="entry name" value="Ribonuclease H-like"/>
    <property type="match status" value="1"/>
</dbReference>
<dbReference type="Pfam" id="PF13683">
    <property type="entry name" value="rve_3"/>
    <property type="match status" value="1"/>
</dbReference>
<dbReference type="GO" id="GO:0003676">
    <property type="term" value="F:nucleic acid binding"/>
    <property type="evidence" value="ECO:0007669"/>
    <property type="project" value="InterPro"/>
</dbReference>
<dbReference type="PANTHER" id="PTHR47515:SF2">
    <property type="entry name" value="INTEGRASE CORE DOMAIN PROTEIN"/>
    <property type="match status" value="1"/>
</dbReference>
<feature type="domain" description="Integrase catalytic" evidence="1">
    <location>
        <begin position="1"/>
        <end position="67"/>
    </location>
</feature>
<evidence type="ECO:0000313" key="2">
    <source>
        <dbReference type="EMBL" id="SEQ84415.1"/>
    </source>
</evidence>
<gene>
    <name evidence="2" type="ORF">SAMN05216522_107112</name>
</gene>
<dbReference type="InterPro" id="IPR001584">
    <property type="entry name" value="Integrase_cat-core"/>
</dbReference>
<sequence>MPVKPTQDTLIERFNSTYRTEILDFYLFRTLNEARELTERWVTEYNSERPHESLNNLTPEEYRMMVKNVEISKSVWN</sequence>
<keyword evidence="3" id="KW-1185">Reference proteome</keyword>
<dbReference type="PANTHER" id="PTHR47515">
    <property type="entry name" value="LOW CALCIUM RESPONSE LOCUS PROTEIN T"/>
    <property type="match status" value="1"/>
</dbReference>
<name>A0A1H9JCT7_9GAMM</name>
<evidence type="ECO:0000259" key="1">
    <source>
        <dbReference type="PROSITE" id="PS50994"/>
    </source>
</evidence>
<dbReference type="GO" id="GO:0015074">
    <property type="term" value="P:DNA integration"/>
    <property type="evidence" value="ECO:0007669"/>
    <property type="project" value="InterPro"/>
</dbReference>
<dbReference type="PROSITE" id="PS50994">
    <property type="entry name" value="INTEGRASE"/>
    <property type="match status" value="1"/>
</dbReference>
<organism evidence="2 3">
    <name type="scientific">Rosenbergiella nectarea</name>
    <dbReference type="NCBI Taxonomy" id="988801"/>
    <lineage>
        <taxon>Bacteria</taxon>
        <taxon>Pseudomonadati</taxon>
        <taxon>Pseudomonadota</taxon>
        <taxon>Gammaproteobacteria</taxon>
        <taxon>Enterobacterales</taxon>
        <taxon>Erwiniaceae</taxon>
        <taxon>Rosenbergiella</taxon>
    </lineage>
</organism>
<dbReference type="EMBL" id="FOGC01000007">
    <property type="protein sequence ID" value="SEQ84415.1"/>
    <property type="molecule type" value="Genomic_DNA"/>
</dbReference>
<evidence type="ECO:0000313" key="3">
    <source>
        <dbReference type="Proteomes" id="UP000242515"/>
    </source>
</evidence>
<dbReference type="STRING" id="988801.SAMN05216522_107112"/>
<dbReference type="InterPro" id="IPR036397">
    <property type="entry name" value="RNaseH_sf"/>
</dbReference>
<dbReference type="Proteomes" id="UP000242515">
    <property type="component" value="Unassembled WGS sequence"/>
</dbReference>
<dbReference type="InterPro" id="IPR012337">
    <property type="entry name" value="RNaseH-like_sf"/>
</dbReference>
<proteinExistence type="predicted"/>
<protein>
    <submittedName>
        <fullName evidence="2">Putative transposase</fullName>
    </submittedName>
</protein>
<dbReference type="Gene3D" id="3.30.420.10">
    <property type="entry name" value="Ribonuclease H-like superfamily/Ribonuclease H"/>
    <property type="match status" value="1"/>
</dbReference>
<reference evidence="3" key="1">
    <citation type="submission" date="2016-10" db="EMBL/GenBank/DDBJ databases">
        <authorList>
            <person name="Varghese N."/>
            <person name="Submissions S."/>
        </authorList>
    </citation>
    <scope>NUCLEOTIDE SEQUENCE [LARGE SCALE GENOMIC DNA]</scope>
    <source>
        <strain evidence="3">8N4</strain>
    </source>
</reference>
<dbReference type="AlphaFoldDB" id="A0A1H9JCT7"/>